<dbReference type="EMBL" id="CP032489">
    <property type="protein sequence ID" value="AYD46267.1"/>
    <property type="molecule type" value="Genomic_DNA"/>
</dbReference>
<dbReference type="GO" id="GO:0003723">
    <property type="term" value="F:RNA binding"/>
    <property type="evidence" value="ECO:0007669"/>
    <property type="project" value="InterPro"/>
</dbReference>
<gene>
    <name evidence="1" type="ORF">D6B99_00705</name>
</gene>
<dbReference type="GO" id="GO:0004519">
    <property type="term" value="F:endonuclease activity"/>
    <property type="evidence" value="ECO:0007669"/>
    <property type="project" value="InterPro"/>
</dbReference>
<proteinExistence type="predicted"/>
<dbReference type="AlphaFoldDB" id="A0A386HK65"/>
<accession>A0A386HK65</accession>
<dbReference type="RefSeq" id="WP_119984115.1">
    <property type="nucleotide sequence ID" value="NZ_CP032489.1"/>
</dbReference>
<reference evidence="1 2" key="1">
    <citation type="submission" date="2018-09" db="EMBL/GenBank/DDBJ databases">
        <title>Arachidicoccus sp. nov., a bacterium isolated from soil.</title>
        <authorList>
            <person name="Weon H.-Y."/>
            <person name="Kwon S.-W."/>
            <person name="Lee S.A."/>
        </authorList>
    </citation>
    <scope>NUCLEOTIDE SEQUENCE [LARGE SCALE GENOMIC DNA]</scope>
    <source>
        <strain evidence="1 2">KIS59-12</strain>
    </source>
</reference>
<evidence type="ECO:0000313" key="1">
    <source>
        <dbReference type="EMBL" id="AYD46267.1"/>
    </source>
</evidence>
<dbReference type="OrthoDB" id="9799912at2"/>
<dbReference type="InterPro" id="IPR018669">
    <property type="entry name" value="Toxin_HigB"/>
</dbReference>
<dbReference type="Pfam" id="PF09907">
    <property type="entry name" value="HigB_toxin"/>
    <property type="match status" value="1"/>
</dbReference>
<sequence>MVIITKTTIEKYASQHCIAAEPLNSWHSIAKKANWDNLTDMRNTFNSVDMMGNGRYCFNIIR</sequence>
<dbReference type="Proteomes" id="UP000266118">
    <property type="component" value="Chromosome"/>
</dbReference>
<dbReference type="GO" id="GO:0110001">
    <property type="term" value="C:toxin-antitoxin complex"/>
    <property type="evidence" value="ECO:0007669"/>
    <property type="project" value="InterPro"/>
</dbReference>
<dbReference type="KEGG" id="ark:D6B99_00705"/>
<keyword evidence="2" id="KW-1185">Reference proteome</keyword>
<protein>
    <submittedName>
        <fullName evidence="1">Type II toxin-antitoxin system HigB family toxin</fullName>
    </submittedName>
</protein>
<organism evidence="1 2">
    <name type="scientific">Arachidicoccus soli</name>
    <dbReference type="NCBI Taxonomy" id="2341117"/>
    <lineage>
        <taxon>Bacteria</taxon>
        <taxon>Pseudomonadati</taxon>
        <taxon>Bacteroidota</taxon>
        <taxon>Chitinophagia</taxon>
        <taxon>Chitinophagales</taxon>
        <taxon>Chitinophagaceae</taxon>
        <taxon>Arachidicoccus</taxon>
    </lineage>
</organism>
<evidence type="ECO:0000313" key="2">
    <source>
        <dbReference type="Proteomes" id="UP000266118"/>
    </source>
</evidence>
<name>A0A386HK65_9BACT</name>